<feature type="transmembrane region" description="Helical" evidence="2">
    <location>
        <begin position="91"/>
        <end position="110"/>
    </location>
</feature>
<dbReference type="Proteomes" id="UP001500962">
    <property type="component" value="Unassembled WGS sequence"/>
</dbReference>
<dbReference type="KEGG" id="hdo:MUK72_04455"/>
<accession>A0AAV3SKD6</accession>
<feature type="compositionally biased region" description="Basic and acidic residues" evidence="1">
    <location>
        <begin position="233"/>
        <end position="255"/>
    </location>
</feature>
<reference evidence="4" key="2">
    <citation type="submission" date="2022-04" db="EMBL/GenBank/DDBJ databases">
        <title>Sequencing and genomic assembly of Halococcus dombrowskii.</title>
        <authorList>
            <person name="Lim S.W."/>
            <person name="MacLea K.S."/>
        </authorList>
    </citation>
    <scope>NUCLEOTIDE SEQUENCE</scope>
    <source>
        <strain evidence="4">H4</strain>
    </source>
</reference>
<name>A0AAV3SKD6_HALDO</name>
<evidence type="ECO:0000313" key="3">
    <source>
        <dbReference type="EMBL" id="GAA0469778.1"/>
    </source>
</evidence>
<evidence type="ECO:0000313" key="4">
    <source>
        <dbReference type="EMBL" id="UOO95961.1"/>
    </source>
</evidence>
<gene>
    <name evidence="3" type="ORF">GCM10008985_28440</name>
    <name evidence="4" type="ORF">MUK72_04455</name>
</gene>
<keyword evidence="2" id="KW-1133">Transmembrane helix</keyword>
<evidence type="ECO:0000313" key="5">
    <source>
        <dbReference type="Proteomes" id="UP000830542"/>
    </source>
</evidence>
<dbReference type="InterPro" id="IPR045919">
    <property type="entry name" value="DUF6338"/>
</dbReference>
<dbReference type="AlphaFoldDB" id="A0AAV3SKD6"/>
<keyword evidence="2" id="KW-0472">Membrane</keyword>
<sequence>MFYGESYLEMVAVNILTANLIYPVLLILPGLIGLKIYLRTAGAVNDFSRLDAIIFSLGISVASVLAMYAVYGIILMHPPTFNDVQFNSLPLLMGLYLIHFVVSCLIGWLLGRCYDSEGNGPREELWDFIFEELFTDSQIRVVKPNGSQIEGNIQITGDSPQSRDLILSSATEIKQDGTESRDLGEFTYVHERGVSHIEIVEEIDKETLRDFGYLDGELKSPKDEESEEEIERELEHERERINPELDTDAKSEDED</sequence>
<feature type="transmembrane region" description="Helical" evidence="2">
    <location>
        <begin position="50"/>
        <end position="71"/>
    </location>
</feature>
<evidence type="ECO:0000256" key="2">
    <source>
        <dbReference type="SAM" id="Phobius"/>
    </source>
</evidence>
<feature type="region of interest" description="Disordered" evidence="1">
    <location>
        <begin position="211"/>
        <end position="255"/>
    </location>
</feature>
<keyword evidence="2" id="KW-0812">Transmembrane</keyword>
<dbReference type="RefSeq" id="WP_244704302.1">
    <property type="nucleotide sequence ID" value="NZ_BAAADN010000046.1"/>
</dbReference>
<dbReference type="GeneID" id="71761073"/>
<reference evidence="3" key="3">
    <citation type="submission" date="2023-12" db="EMBL/GenBank/DDBJ databases">
        <authorList>
            <person name="Sun Q."/>
            <person name="Inoue M."/>
        </authorList>
    </citation>
    <scope>NUCLEOTIDE SEQUENCE</scope>
    <source>
        <strain evidence="3">JCM 12289</strain>
    </source>
</reference>
<reference evidence="3" key="1">
    <citation type="journal article" date="2014" name="Int. J. Syst. Evol. Microbiol.">
        <title>Complete genome sequence of Corynebacterium casei LMG S-19264T (=DSM 44701T), isolated from a smear-ripened cheese.</title>
        <authorList>
            <consortium name="US DOE Joint Genome Institute (JGI-PGF)"/>
            <person name="Walter F."/>
            <person name="Albersmeier A."/>
            <person name="Kalinowski J."/>
            <person name="Ruckert C."/>
        </authorList>
    </citation>
    <scope>NUCLEOTIDE SEQUENCE</scope>
    <source>
        <strain evidence="3">JCM 12289</strain>
    </source>
</reference>
<dbReference type="EMBL" id="CP095005">
    <property type="protein sequence ID" value="UOO95961.1"/>
    <property type="molecule type" value="Genomic_DNA"/>
</dbReference>
<protein>
    <submittedName>
        <fullName evidence="4">DUF6338 family protein</fullName>
    </submittedName>
</protein>
<dbReference type="Proteomes" id="UP000830542">
    <property type="component" value="Chromosome"/>
</dbReference>
<proteinExistence type="predicted"/>
<organism evidence="3 6">
    <name type="scientific">Halococcus dombrowskii</name>
    <dbReference type="NCBI Taxonomy" id="179637"/>
    <lineage>
        <taxon>Archaea</taxon>
        <taxon>Methanobacteriati</taxon>
        <taxon>Methanobacteriota</taxon>
        <taxon>Stenosarchaea group</taxon>
        <taxon>Halobacteria</taxon>
        <taxon>Halobacteriales</taxon>
        <taxon>Halococcaceae</taxon>
        <taxon>Halococcus</taxon>
    </lineage>
</organism>
<evidence type="ECO:0000256" key="1">
    <source>
        <dbReference type="SAM" id="MobiDB-lite"/>
    </source>
</evidence>
<keyword evidence="5" id="KW-1185">Reference proteome</keyword>
<feature type="transmembrane region" description="Helical" evidence="2">
    <location>
        <begin position="20"/>
        <end position="38"/>
    </location>
</feature>
<dbReference type="Pfam" id="PF19865">
    <property type="entry name" value="DUF6338"/>
    <property type="match status" value="1"/>
</dbReference>
<dbReference type="EMBL" id="BAAADN010000046">
    <property type="protein sequence ID" value="GAA0469778.1"/>
    <property type="molecule type" value="Genomic_DNA"/>
</dbReference>
<evidence type="ECO:0000313" key="6">
    <source>
        <dbReference type="Proteomes" id="UP001500962"/>
    </source>
</evidence>